<evidence type="ECO:0000313" key="3">
    <source>
        <dbReference type="EMBL" id="MEB8514964.1"/>
    </source>
</evidence>
<reference evidence="3 4" key="1">
    <citation type="submission" date="2022-11" db="EMBL/GenBank/DDBJ databases">
        <title>Comparative genomics analysis of Acidithiobacillus ferriphilus.</title>
        <authorList>
            <person name="Ma L."/>
        </authorList>
    </citation>
    <scope>NUCLEOTIDE SEQUENCE [LARGE SCALE GENOMIC DNA]</scope>
    <source>
        <strain evidence="3 4">DY15</strain>
    </source>
</reference>
<dbReference type="Proteomes" id="UP001308776">
    <property type="component" value="Unassembled WGS sequence"/>
</dbReference>
<protein>
    <submittedName>
        <fullName evidence="3">Transposase domain-containing protein</fullName>
    </submittedName>
</protein>
<sequence>TLYLEEGQLSIDNNPVERALRGVAIGRKNFLFVGNDAGGERAASFYSIIETCKLNGVEPFAYLCDVLEKLPTWPNKRLHELLPWNWKKTALA</sequence>
<evidence type="ECO:0000259" key="2">
    <source>
        <dbReference type="Pfam" id="PF13817"/>
    </source>
</evidence>
<feature type="domain" description="Transposase IS66 C-terminal" evidence="2">
    <location>
        <begin position="47"/>
        <end position="84"/>
    </location>
</feature>
<dbReference type="Pfam" id="PF03050">
    <property type="entry name" value="DDE_Tnp_IS66"/>
    <property type="match status" value="1"/>
</dbReference>
<dbReference type="RefSeq" id="WP_325758054.1">
    <property type="nucleotide sequence ID" value="NZ_JAQGFN010000061.1"/>
</dbReference>
<dbReference type="EMBL" id="JAQGFR010000253">
    <property type="protein sequence ID" value="MEB8514964.1"/>
    <property type="molecule type" value="Genomic_DNA"/>
</dbReference>
<organism evidence="3 4">
    <name type="scientific">Acidithiobacillus ferriphilus</name>
    <dbReference type="NCBI Taxonomy" id="1689834"/>
    <lineage>
        <taxon>Bacteria</taxon>
        <taxon>Pseudomonadati</taxon>
        <taxon>Pseudomonadota</taxon>
        <taxon>Acidithiobacillia</taxon>
        <taxon>Acidithiobacillales</taxon>
        <taxon>Acidithiobacillaceae</taxon>
        <taxon>Acidithiobacillus</taxon>
    </lineage>
</organism>
<gene>
    <name evidence="3" type="ORF">OW717_13060</name>
</gene>
<dbReference type="PANTHER" id="PTHR33678">
    <property type="entry name" value="BLL1576 PROTEIN"/>
    <property type="match status" value="1"/>
</dbReference>
<feature type="domain" description="Transposase IS66 central" evidence="1">
    <location>
        <begin position="1"/>
        <end position="40"/>
    </location>
</feature>
<comment type="caution">
    <text evidence="3">The sequence shown here is derived from an EMBL/GenBank/DDBJ whole genome shotgun (WGS) entry which is preliminary data.</text>
</comment>
<dbReference type="Pfam" id="PF13817">
    <property type="entry name" value="DDE_Tnp_IS66_C"/>
    <property type="match status" value="1"/>
</dbReference>
<dbReference type="InterPro" id="IPR004291">
    <property type="entry name" value="Transposase_IS66_central"/>
</dbReference>
<keyword evidence="4" id="KW-1185">Reference proteome</keyword>
<feature type="non-terminal residue" evidence="3">
    <location>
        <position position="1"/>
    </location>
</feature>
<name>A0ABU6FSD8_9PROT</name>
<evidence type="ECO:0000313" key="4">
    <source>
        <dbReference type="Proteomes" id="UP001308776"/>
    </source>
</evidence>
<evidence type="ECO:0000259" key="1">
    <source>
        <dbReference type="Pfam" id="PF03050"/>
    </source>
</evidence>
<proteinExistence type="predicted"/>
<dbReference type="PANTHER" id="PTHR33678:SF1">
    <property type="entry name" value="BLL1576 PROTEIN"/>
    <property type="match status" value="1"/>
</dbReference>
<dbReference type="InterPro" id="IPR039552">
    <property type="entry name" value="IS66_C"/>
</dbReference>
<dbReference type="InterPro" id="IPR052344">
    <property type="entry name" value="Transposase-related"/>
</dbReference>
<accession>A0ABU6FSD8</accession>